<dbReference type="EMBL" id="JAGETT010000045">
    <property type="protein sequence ID" value="MBO1919955.1"/>
    <property type="molecule type" value="Genomic_DNA"/>
</dbReference>
<gene>
    <name evidence="2" type="ORF">J4710_07620</name>
</gene>
<reference evidence="2" key="1">
    <citation type="submission" date="2021-03" db="EMBL/GenBank/DDBJ databases">
        <title>Molecular epidemiology and mechanisms of colistin and carbapenem resistance in Enterobacteriaceae from clinical isolates, the environment and porcine samples in Pretoria, South Africa.</title>
        <authorList>
            <person name="Bogoshi D."/>
            <person name="Mbelle N.M."/>
            <person name="Naidoo V."/>
            <person name="Osei Sekyere J."/>
        </authorList>
    </citation>
    <scope>NUCLEOTIDE SEQUENCE</scope>
    <source>
        <strain evidence="2">ESB009</strain>
    </source>
</reference>
<proteinExistence type="predicted"/>
<dbReference type="SUPFAM" id="SSF52777">
    <property type="entry name" value="CoA-dependent acyltransferases"/>
    <property type="match status" value="1"/>
</dbReference>
<dbReference type="AlphaFoldDB" id="A0A939SK08"/>
<dbReference type="Pfam" id="PF00668">
    <property type="entry name" value="Condensation"/>
    <property type="match status" value="1"/>
</dbReference>
<feature type="domain" description="Condensation" evidence="1">
    <location>
        <begin position="2"/>
        <end position="45"/>
    </location>
</feature>
<comment type="caution">
    <text evidence="2">The sequence shown here is derived from an EMBL/GenBank/DDBJ whole genome shotgun (WGS) entry which is preliminary data.</text>
</comment>
<dbReference type="GO" id="GO:0003824">
    <property type="term" value="F:catalytic activity"/>
    <property type="evidence" value="ECO:0007669"/>
    <property type="project" value="InterPro"/>
</dbReference>
<dbReference type="InterPro" id="IPR001242">
    <property type="entry name" value="Condensation_dom"/>
</dbReference>
<name>A0A939SK08_STAXY</name>
<organism evidence="2">
    <name type="scientific">Staphylococcus xylosus</name>
    <dbReference type="NCBI Taxonomy" id="1288"/>
    <lineage>
        <taxon>Bacteria</taxon>
        <taxon>Bacillati</taxon>
        <taxon>Bacillota</taxon>
        <taxon>Bacilli</taxon>
        <taxon>Bacillales</taxon>
        <taxon>Staphylococcaceae</taxon>
        <taxon>Staphylococcus</taxon>
    </lineage>
</organism>
<dbReference type="Gene3D" id="3.30.559.30">
    <property type="entry name" value="Nonribosomal peptide synthetase, condensation domain"/>
    <property type="match status" value="1"/>
</dbReference>
<evidence type="ECO:0000259" key="1">
    <source>
        <dbReference type="Pfam" id="PF00668"/>
    </source>
</evidence>
<evidence type="ECO:0000313" key="2">
    <source>
        <dbReference type="EMBL" id="MBO1919955.1"/>
    </source>
</evidence>
<protein>
    <recommendedName>
        <fullName evidence="1">Condensation domain-containing protein</fullName>
    </recommendedName>
</protein>
<sequence length="54" mass="6000">MDKLAQATGSTDYTILLTSLMILMNKYTNQEDVVIGSPVSGRTQKILKKLSVHF</sequence>
<accession>A0A939SK08</accession>